<keyword evidence="1" id="KW-0812">Transmembrane</keyword>
<keyword evidence="1" id="KW-0472">Membrane</keyword>
<dbReference type="AlphaFoldDB" id="A0A6C0ES33"/>
<evidence type="ECO:0000313" key="2">
    <source>
        <dbReference type="EMBL" id="QHT31847.1"/>
    </source>
</evidence>
<feature type="transmembrane region" description="Helical" evidence="1">
    <location>
        <begin position="44"/>
        <end position="64"/>
    </location>
</feature>
<dbReference type="EMBL" id="MN738925">
    <property type="protein sequence ID" value="QHT31847.1"/>
    <property type="molecule type" value="Genomic_DNA"/>
</dbReference>
<name>A0A6C0ES33_9ZZZZ</name>
<proteinExistence type="predicted"/>
<evidence type="ECO:0000256" key="1">
    <source>
        <dbReference type="SAM" id="Phobius"/>
    </source>
</evidence>
<protein>
    <submittedName>
        <fullName evidence="2">Uncharacterized protein</fullName>
    </submittedName>
</protein>
<reference evidence="2" key="1">
    <citation type="journal article" date="2020" name="Nature">
        <title>Giant virus diversity and host interactions through global metagenomics.</title>
        <authorList>
            <person name="Schulz F."/>
            <person name="Roux S."/>
            <person name="Paez-Espino D."/>
            <person name="Jungbluth S."/>
            <person name="Walsh D.A."/>
            <person name="Denef V.J."/>
            <person name="McMahon K.D."/>
            <person name="Konstantinidis K.T."/>
            <person name="Eloe-Fadrosh E.A."/>
            <person name="Kyrpides N.C."/>
            <person name="Woyke T."/>
        </authorList>
    </citation>
    <scope>NUCLEOTIDE SEQUENCE</scope>
    <source>
        <strain evidence="2">GVMAG-M-3300009155-48</strain>
    </source>
</reference>
<accession>A0A6C0ES33</accession>
<organism evidence="2">
    <name type="scientific">viral metagenome</name>
    <dbReference type="NCBI Taxonomy" id="1070528"/>
    <lineage>
        <taxon>unclassified sequences</taxon>
        <taxon>metagenomes</taxon>
        <taxon>organismal metagenomes</taxon>
    </lineage>
</organism>
<keyword evidence="1" id="KW-1133">Transmembrane helix</keyword>
<sequence length="134" mass="15704">MICIQIYQFFTIQFNQKIDEYFDSLQNNEKQKMQKMFLGPDTNVWEIITFLILICIIFRFVYLLTQPFECCYRKIVAMNSNQNEVTTEIISINDLHNENHGVAETTATIINVPIINYENKNEIISSDLPIADIV</sequence>